<evidence type="ECO:0000256" key="9">
    <source>
        <dbReference type="RuleBase" id="RU000489"/>
    </source>
</evidence>
<dbReference type="GO" id="GO:0008843">
    <property type="term" value="F:endochitinase activity"/>
    <property type="evidence" value="ECO:0007669"/>
    <property type="project" value="UniProtKB-EC"/>
</dbReference>
<dbReference type="InterPro" id="IPR017853">
    <property type="entry name" value="GH"/>
</dbReference>
<dbReference type="PROSITE" id="PS51910">
    <property type="entry name" value="GH18_2"/>
    <property type="match status" value="1"/>
</dbReference>
<dbReference type="GO" id="GO:0000272">
    <property type="term" value="P:polysaccharide catabolic process"/>
    <property type="evidence" value="ECO:0007669"/>
    <property type="project" value="UniProtKB-KW"/>
</dbReference>
<dbReference type="EMBL" id="JAACJJ010000058">
    <property type="protein sequence ID" value="KAF5310209.1"/>
    <property type="molecule type" value="Genomic_DNA"/>
</dbReference>
<gene>
    <name evidence="13" type="ORF">D9619_010473</name>
</gene>
<feature type="chain" id="PRO_5034866276" description="chitinase" evidence="11">
    <location>
        <begin position="27"/>
        <end position="537"/>
    </location>
</feature>
<evidence type="ECO:0000256" key="2">
    <source>
        <dbReference type="ARBA" id="ARBA00008682"/>
    </source>
</evidence>
<dbReference type="CDD" id="cd12215">
    <property type="entry name" value="ChiC_BD"/>
    <property type="match status" value="1"/>
</dbReference>
<dbReference type="SUPFAM" id="SSF51055">
    <property type="entry name" value="Carbohydrate binding domain"/>
    <property type="match status" value="1"/>
</dbReference>
<feature type="domain" description="GH18" evidence="12">
    <location>
        <begin position="61"/>
        <end position="421"/>
    </location>
</feature>
<dbReference type="FunFam" id="3.10.50.10:FF:000005">
    <property type="entry name" value="Endochitinase B1"/>
    <property type="match status" value="1"/>
</dbReference>
<dbReference type="InterPro" id="IPR003610">
    <property type="entry name" value="CBM5/12"/>
</dbReference>
<evidence type="ECO:0000256" key="10">
    <source>
        <dbReference type="SAM" id="MobiDB-lite"/>
    </source>
</evidence>
<evidence type="ECO:0000256" key="1">
    <source>
        <dbReference type="ARBA" id="ARBA00000822"/>
    </source>
</evidence>
<dbReference type="GO" id="GO:0005576">
    <property type="term" value="C:extracellular region"/>
    <property type="evidence" value="ECO:0007669"/>
    <property type="project" value="InterPro"/>
</dbReference>
<evidence type="ECO:0000256" key="7">
    <source>
        <dbReference type="ARBA" id="ARBA00023295"/>
    </source>
</evidence>
<dbReference type="InterPro" id="IPR001579">
    <property type="entry name" value="Glyco_hydro_18_chit_AS"/>
</dbReference>
<dbReference type="EC" id="3.2.1.14" evidence="3"/>
<dbReference type="InterPro" id="IPR001223">
    <property type="entry name" value="Glyco_hydro18_cat"/>
</dbReference>
<dbReference type="PROSITE" id="PS01095">
    <property type="entry name" value="GH18_1"/>
    <property type="match status" value="1"/>
</dbReference>
<dbReference type="Pfam" id="PF00704">
    <property type="entry name" value="Glyco_hydro_18"/>
    <property type="match status" value="1"/>
</dbReference>
<keyword evidence="4 9" id="KW-0378">Hydrolase</keyword>
<dbReference type="OrthoDB" id="76388at2759"/>
<dbReference type="Gene3D" id="2.10.10.20">
    <property type="entry name" value="Carbohydrate-binding module superfamily 5/12"/>
    <property type="match status" value="1"/>
</dbReference>
<proteinExistence type="inferred from homology"/>
<feature type="signal peptide" evidence="11">
    <location>
        <begin position="1"/>
        <end position="26"/>
    </location>
</feature>
<feature type="compositionally biased region" description="Polar residues" evidence="10">
    <location>
        <begin position="431"/>
        <end position="442"/>
    </location>
</feature>
<keyword evidence="8" id="KW-0624">Polysaccharide degradation</keyword>
<comment type="catalytic activity">
    <reaction evidence="1">
        <text>Random endo-hydrolysis of N-acetyl-beta-D-glucosaminide (1-&gt;4)-beta-linkages in chitin and chitodextrins.</text>
        <dbReference type="EC" id="3.2.1.14"/>
    </reaction>
</comment>
<keyword evidence="11" id="KW-0732">Signal</keyword>
<keyword evidence="6" id="KW-0119">Carbohydrate metabolism</keyword>
<dbReference type="Gene3D" id="3.10.50.10">
    <property type="match status" value="1"/>
</dbReference>
<reference evidence="13 14" key="1">
    <citation type="journal article" date="2020" name="ISME J.">
        <title>Uncovering the hidden diversity of litter-decomposition mechanisms in mushroom-forming fungi.</title>
        <authorList>
            <person name="Floudas D."/>
            <person name="Bentzer J."/>
            <person name="Ahren D."/>
            <person name="Johansson T."/>
            <person name="Persson P."/>
            <person name="Tunlid A."/>
        </authorList>
    </citation>
    <scope>NUCLEOTIDE SEQUENCE [LARGE SCALE GENOMIC DNA]</scope>
    <source>
        <strain evidence="13 14">CBS 101986</strain>
    </source>
</reference>
<dbReference type="Proteomes" id="UP000567179">
    <property type="component" value="Unassembled WGS sequence"/>
</dbReference>
<dbReference type="SMART" id="SM00495">
    <property type="entry name" value="ChtBD3"/>
    <property type="match status" value="1"/>
</dbReference>
<accession>A0A8H5ASS9</accession>
<dbReference type="Gene3D" id="3.20.20.80">
    <property type="entry name" value="Glycosidases"/>
    <property type="match status" value="1"/>
</dbReference>
<organism evidence="13 14">
    <name type="scientific">Psilocybe cf. subviscida</name>
    <dbReference type="NCBI Taxonomy" id="2480587"/>
    <lineage>
        <taxon>Eukaryota</taxon>
        <taxon>Fungi</taxon>
        <taxon>Dikarya</taxon>
        <taxon>Basidiomycota</taxon>
        <taxon>Agaricomycotina</taxon>
        <taxon>Agaricomycetes</taxon>
        <taxon>Agaricomycetidae</taxon>
        <taxon>Agaricales</taxon>
        <taxon>Agaricineae</taxon>
        <taxon>Strophariaceae</taxon>
        <taxon>Psilocybe</taxon>
    </lineage>
</organism>
<keyword evidence="5" id="KW-0146">Chitin degradation</keyword>
<dbReference type="CDD" id="cd06548">
    <property type="entry name" value="GH18_chitinase"/>
    <property type="match status" value="1"/>
</dbReference>
<dbReference type="SUPFAM" id="SSF51445">
    <property type="entry name" value="(Trans)glycosidases"/>
    <property type="match status" value="1"/>
</dbReference>
<comment type="caution">
    <text evidence="13">The sequence shown here is derived from an EMBL/GenBank/DDBJ whole genome shotgun (WGS) entry which is preliminary data.</text>
</comment>
<keyword evidence="14" id="KW-1185">Reference proteome</keyword>
<keyword evidence="7 9" id="KW-0326">Glycosidase</keyword>
<dbReference type="GO" id="GO:0030246">
    <property type="term" value="F:carbohydrate binding"/>
    <property type="evidence" value="ECO:0007669"/>
    <property type="project" value="InterPro"/>
</dbReference>
<dbReference type="SMART" id="SM00636">
    <property type="entry name" value="Glyco_18"/>
    <property type="match status" value="1"/>
</dbReference>
<dbReference type="InterPro" id="IPR036573">
    <property type="entry name" value="CBM_sf_5/12"/>
</dbReference>
<dbReference type="SUPFAM" id="SSF54556">
    <property type="entry name" value="Chitinase insertion domain"/>
    <property type="match status" value="1"/>
</dbReference>
<evidence type="ECO:0000256" key="8">
    <source>
        <dbReference type="ARBA" id="ARBA00023326"/>
    </source>
</evidence>
<dbReference type="PANTHER" id="PTHR11177:SF317">
    <property type="entry name" value="CHITINASE 12-RELATED"/>
    <property type="match status" value="1"/>
</dbReference>
<dbReference type="GO" id="GO:0008061">
    <property type="term" value="F:chitin binding"/>
    <property type="evidence" value="ECO:0007669"/>
    <property type="project" value="InterPro"/>
</dbReference>
<evidence type="ECO:0000259" key="12">
    <source>
        <dbReference type="PROSITE" id="PS51910"/>
    </source>
</evidence>
<dbReference type="PANTHER" id="PTHR11177">
    <property type="entry name" value="CHITINASE"/>
    <property type="match status" value="1"/>
</dbReference>
<comment type="similarity">
    <text evidence="2">Belongs to the glycosyl hydrolase 18 family. Chitinase class V subfamily.</text>
</comment>
<dbReference type="GO" id="GO:0006032">
    <property type="term" value="P:chitin catabolic process"/>
    <property type="evidence" value="ECO:0007669"/>
    <property type="project" value="UniProtKB-KW"/>
</dbReference>
<evidence type="ECO:0000256" key="4">
    <source>
        <dbReference type="ARBA" id="ARBA00022801"/>
    </source>
</evidence>
<dbReference type="InterPro" id="IPR050314">
    <property type="entry name" value="Glycosyl_Hydrlase_18"/>
</dbReference>
<evidence type="ECO:0000256" key="5">
    <source>
        <dbReference type="ARBA" id="ARBA00023024"/>
    </source>
</evidence>
<protein>
    <recommendedName>
        <fullName evidence="3">chitinase</fullName>
        <ecNumber evidence="3">3.2.1.14</ecNumber>
    </recommendedName>
</protein>
<feature type="compositionally biased region" description="Low complexity" evidence="10">
    <location>
        <begin position="468"/>
        <end position="486"/>
    </location>
</feature>
<dbReference type="InterPro" id="IPR029070">
    <property type="entry name" value="Chitinase_insertion_sf"/>
</dbReference>
<evidence type="ECO:0000256" key="11">
    <source>
        <dbReference type="SAM" id="SignalP"/>
    </source>
</evidence>
<sequence>MGSTSISRYFVLLAATLLSVLVVSDATQVMHRPDGYKSAPNRFSIERDPKTQVIHRRATNKVSMAYFTNWGIYGANFQPTDIVPSILTHILYSFADVDSTGAIKLTDSYADEQKHFPTDSWSETGNNLYGCLKQLYLLKLKQRNLKVLLSIGGWTYSQAGHFSFVTSSTARATFVASAVQLIEDYGFDGIDIDFEYPANSDQGQGFADLTTALRTAFDALAAKKGDSTTYLLTAAVAAGPLNYANLKVSQMNSALSFFNLMAYDYAGSWLTYSDNQANLYGGARTGFNTDSAVKFYLGAGASASKISMGMPLYGRAFENTAGLGQPYSGIGPGTIEAGVYSYKALPMAGATIFENTTDVSSYSYDASKQELVSYDTPNIIKLKTQYINSKGLAGSMFWELSTDKVGGDSLVGTSAGLLGTLDQTPNHVNFPNSKWDNIRNNMGQGSGSAPPPSSTTTQKPTTTPPPVSTTKTTTAPGTTTPASGSGQCAGVAAWVSSIAYTGGQTATYAGHLWAAKWWTQADTPGGAAGVWTDNGAC</sequence>
<evidence type="ECO:0000313" key="13">
    <source>
        <dbReference type="EMBL" id="KAF5310209.1"/>
    </source>
</evidence>
<evidence type="ECO:0000313" key="14">
    <source>
        <dbReference type="Proteomes" id="UP000567179"/>
    </source>
</evidence>
<feature type="region of interest" description="Disordered" evidence="10">
    <location>
        <begin position="431"/>
        <end position="486"/>
    </location>
</feature>
<evidence type="ECO:0000256" key="3">
    <source>
        <dbReference type="ARBA" id="ARBA00012729"/>
    </source>
</evidence>
<evidence type="ECO:0000256" key="6">
    <source>
        <dbReference type="ARBA" id="ARBA00023277"/>
    </source>
</evidence>
<dbReference type="InterPro" id="IPR011583">
    <property type="entry name" value="Chitinase_II/V-like_cat"/>
</dbReference>
<dbReference type="AlphaFoldDB" id="A0A8H5ASS9"/>
<dbReference type="Pfam" id="PF02839">
    <property type="entry name" value="CBM_5_12"/>
    <property type="match status" value="1"/>
</dbReference>
<name>A0A8H5ASS9_9AGAR</name>